<proteinExistence type="predicted"/>
<dbReference type="EMBL" id="BK032560">
    <property type="protein sequence ID" value="DAF47868.1"/>
    <property type="molecule type" value="Genomic_DNA"/>
</dbReference>
<reference evidence="1" key="1">
    <citation type="journal article" date="2021" name="Proc. Natl. Acad. Sci. U.S.A.">
        <title>A Catalog of Tens of Thousands of Viruses from Human Metagenomes Reveals Hidden Associations with Chronic Diseases.</title>
        <authorList>
            <person name="Tisza M.J."/>
            <person name="Buck C.B."/>
        </authorList>
    </citation>
    <scope>NUCLEOTIDE SEQUENCE</scope>
    <source>
        <strain evidence="1">CtJjf17</strain>
    </source>
</reference>
<protein>
    <submittedName>
        <fullName evidence="1">Uncharacterized protein</fullName>
    </submittedName>
</protein>
<evidence type="ECO:0000313" key="1">
    <source>
        <dbReference type="EMBL" id="DAF47868.1"/>
    </source>
</evidence>
<accession>A0A8S5S9Y8</accession>
<organism evidence="1">
    <name type="scientific">Siphoviridae sp. ctJjf17</name>
    <dbReference type="NCBI Taxonomy" id="2827839"/>
    <lineage>
        <taxon>Viruses</taxon>
        <taxon>Duplodnaviria</taxon>
        <taxon>Heunggongvirae</taxon>
        <taxon>Uroviricota</taxon>
        <taxon>Caudoviricetes</taxon>
    </lineage>
</organism>
<sequence length="33" mass="4150">MSTLFLKKNKKCFFLIILVFKRERCYNIIINRR</sequence>
<name>A0A8S5S9Y8_9CAUD</name>